<dbReference type="Pfam" id="PF00560">
    <property type="entry name" value="LRR_1"/>
    <property type="match status" value="1"/>
</dbReference>
<dbReference type="STRING" id="88036.D8QMK8"/>
<dbReference type="PROSITE" id="PS51635">
    <property type="entry name" value="PNPLA"/>
    <property type="match status" value="1"/>
</dbReference>
<keyword evidence="1" id="KW-0433">Leucine-rich repeat</keyword>
<evidence type="ECO:0000256" key="7">
    <source>
        <dbReference type="SAM" id="MobiDB-lite"/>
    </source>
</evidence>
<dbReference type="CDD" id="cd07211">
    <property type="entry name" value="Pat_PNPLA8"/>
    <property type="match status" value="1"/>
</dbReference>
<dbReference type="SUPFAM" id="SSF52058">
    <property type="entry name" value="L domain-like"/>
    <property type="match status" value="1"/>
</dbReference>
<dbReference type="InterPro" id="IPR002641">
    <property type="entry name" value="PNPLA_dom"/>
</dbReference>
<evidence type="ECO:0000259" key="8">
    <source>
        <dbReference type="PROSITE" id="PS51635"/>
    </source>
</evidence>
<name>D8QMK8_SELML</name>
<dbReference type="Gene3D" id="3.80.10.10">
    <property type="entry name" value="Ribonuclease Inhibitor"/>
    <property type="match status" value="1"/>
</dbReference>
<dbReference type="InterPro" id="IPR016024">
    <property type="entry name" value="ARM-type_fold"/>
</dbReference>
<keyword evidence="10" id="KW-1185">Reference proteome</keyword>
<dbReference type="OMA" id="TCHLPNV"/>
<feature type="non-terminal residue" evidence="9">
    <location>
        <position position="1206"/>
    </location>
</feature>
<feature type="short sequence motif" description="DGA/G" evidence="6">
    <location>
        <begin position="667"/>
        <end position="669"/>
    </location>
</feature>
<gene>
    <name evidence="9" type="ORF">SELMODRAFT_70033</name>
</gene>
<sequence>ECRFRFQFDWSAADDDDQTALKLQSQLMVALPTPRDEVCVRLFLDSEDPDAVRVRVSMGVREKREHLKVLSLSRSIGSGGPPVENLGVLSKLLGPANFADSALANSQQWHALQTLNLANCSLTVLPLELTKLPMLRKLLLDNNKISGLPAAIGQLSHLQVLRVDHNMLVSLPAELKQCAALEELSLEHNKLLRLLLDFRSCNDQTENASYFVQSKHKLSAFFALVFRFSSCQHPVLASALAKIAQDPGNRAEMGKDESAVRQLLSMILSDNRHVVEQACVALSSLATENPIALRLIKADTVESIETVLKFTAPELLTSVLKVIVNLAFSSDVIASKMLTKDILRRLKQLCAHENIEVQRQALLAVGNLAFCRENRQLLVTSESLRDLLFRLSGATDSRISKSAARALAILGENEYLRRATKARPVSKQGLRILAMDGGGMRGLATVQMLRKIEQGSGKRIHEMFDLICGTSTGGMLAIALAIKQFSLDKCEEIYKTLGKVVFAEPIPKDNEAATWREKLDQLYKSSSQNFRVVVHGSKHHADQFERLLRELCADEEGDLLIESAVKGVPKVFVVSSLVSVIPAQPFVFRNYQYPAGTIETAPWTKEGPAVSVSGTPATAAPLTTQVGPKRCAFLGSSKHRIWEAIRASSAAPYYLDDFSIDTNRWQDGAIVANNPALIAIREAQLLWPDTSIACLVSVGCGNVPTKARGKGGWRYLDTGQVLIESACSVERVEEALDTLLPLLPDLQYYRFNPIDERCIMELDETDPAVWLKLEAATQEYIDANIASFHAVCDRLLKLSLEEGARPAAKGWPSKKNDSRPGLGWRRRLLLVEASRSPEMAKPFKHTRTLEGYCARNSIKIEVVSSSGGTLRSAASSFTPLTSPLFSSTPFPFSPDIASQILGRSEVPPLSLDGSKQLHTPPGSPPLGPRQLYGPVATLHEKIRSSPQIGVVHLALHSDQMGLVLSWRTDIFAVAEPGDMGVEFLQKVTTSIRQSFVKSHGSKNVQLPTYTKLEDLVSRHPRFVLDGALHCFMGRMQMLSDGQEVGSYLFRRVLPEAHLTADDVRWMVGAWRDRVVVCTGKYAPIPSLVKAILDAGAKAVIAPIAEPPEMKAAECGGEKADFEIGEEEEEEEDGVEFVHHNEGDWEDSDIDEGSESKMERREVEERGLSAFISCLYDELFKNGVGAESALQSAVDSHPKQAYRCILP</sequence>
<keyword evidence="2" id="KW-0677">Repeat</keyword>
<dbReference type="PANTHER" id="PTHR24185">
    <property type="entry name" value="CALCIUM-INDEPENDENT PHOSPHOLIPASE A2-GAMMA"/>
    <property type="match status" value="1"/>
</dbReference>
<dbReference type="InterPro" id="IPR001611">
    <property type="entry name" value="Leu-rich_rpt"/>
</dbReference>
<keyword evidence="5 6" id="KW-0443">Lipid metabolism</keyword>
<dbReference type="GO" id="GO:0016042">
    <property type="term" value="P:lipid catabolic process"/>
    <property type="evidence" value="ECO:0007669"/>
    <property type="project" value="UniProtKB-UniRule"/>
</dbReference>
<dbReference type="Pfam" id="PF01734">
    <property type="entry name" value="Patatin"/>
    <property type="match status" value="1"/>
</dbReference>
<evidence type="ECO:0000256" key="5">
    <source>
        <dbReference type="ARBA" id="ARBA00023098"/>
    </source>
</evidence>
<evidence type="ECO:0000256" key="1">
    <source>
        <dbReference type="ARBA" id="ARBA00022614"/>
    </source>
</evidence>
<evidence type="ECO:0000313" key="9">
    <source>
        <dbReference type="EMBL" id="EFJ38595.1"/>
    </source>
</evidence>
<dbReference type="FunCoup" id="D8QMK8">
    <property type="interactions" value="2"/>
</dbReference>
<dbReference type="InterPro" id="IPR016035">
    <property type="entry name" value="Acyl_Trfase/lysoPLipase"/>
</dbReference>
<dbReference type="GO" id="GO:0016020">
    <property type="term" value="C:membrane"/>
    <property type="evidence" value="ECO:0000318"/>
    <property type="project" value="GO_Central"/>
</dbReference>
<dbReference type="Pfam" id="PF13855">
    <property type="entry name" value="LRR_8"/>
    <property type="match status" value="1"/>
</dbReference>
<dbReference type="InterPro" id="IPR003591">
    <property type="entry name" value="Leu-rich_rpt_typical-subtyp"/>
</dbReference>
<protein>
    <recommendedName>
        <fullName evidence="8">PNPLA domain-containing protein</fullName>
    </recommendedName>
</protein>
<dbReference type="InParanoid" id="D8QMK8"/>
<dbReference type="EMBL" id="GL377565">
    <property type="protein sequence ID" value="EFJ38595.1"/>
    <property type="molecule type" value="Genomic_DNA"/>
</dbReference>
<evidence type="ECO:0000256" key="2">
    <source>
        <dbReference type="ARBA" id="ARBA00022737"/>
    </source>
</evidence>
<keyword evidence="4 6" id="KW-0442">Lipid degradation</keyword>
<dbReference type="Gene3D" id="3.40.1090.10">
    <property type="entry name" value="Cytosolic phospholipase A2 catalytic domain"/>
    <property type="match status" value="1"/>
</dbReference>
<feature type="short sequence motif" description="GXGXXG" evidence="6">
    <location>
        <begin position="437"/>
        <end position="442"/>
    </location>
</feature>
<feature type="active site" description="Nucleophile" evidence="6">
    <location>
        <position position="471"/>
    </location>
</feature>
<evidence type="ECO:0000256" key="3">
    <source>
        <dbReference type="ARBA" id="ARBA00022801"/>
    </source>
</evidence>
<evidence type="ECO:0000256" key="4">
    <source>
        <dbReference type="ARBA" id="ARBA00022963"/>
    </source>
</evidence>
<accession>D8QMK8</accession>
<organism evidence="10">
    <name type="scientific">Selaginella moellendorffii</name>
    <name type="common">Spikemoss</name>
    <dbReference type="NCBI Taxonomy" id="88036"/>
    <lineage>
        <taxon>Eukaryota</taxon>
        <taxon>Viridiplantae</taxon>
        <taxon>Streptophyta</taxon>
        <taxon>Embryophyta</taxon>
        <taxon>Tracheophyta</taxon>
        <taxon>Lycopodiopsida</taxon>
        <taxon>Selaginellales</taxon>
        <taxon>Selaginellaceae</taxon>
        <taxon>Selaginella</taxon>
    </lineage>
</organism>
<feature type="short sequence motif" description="GXSXG" evidence="6">
    <location>
        <begin position="469"/>
        <end position="473"/>
    </location>
</feature>
<dbReference type="HOGENOM" id="CLU_006534_0_0_1"/>
<dbReference type="PANTHER" id="PTHR24185:SF1">
    <property type="entry name" value="CALCIUM-INDEPENDENT PHOSPHOLIPASE A2-GAMMA"/>
    <property type="match status" value="1"/>
</dbReference>
<feature type="active site" description="Proton acceptor" evidence="6">
    <location>
        <position position="667"/>
    </location>
</feature>
<dbReference type="SUPFAM" id="SSF48371">
    <property type="entry name" value="ARM repeat"/>
    <property type="match status" value="1"/>
</dbReference>
<feature type="non-terminal residue" evidence="9">
    <location>
        <position position="1"/>
    </location>
</feature>
<dbReference type="AlphaFoldDB" id="D8QMK8"/>
<dbReference type="SMART" id="SM00369">
    <property type="entry name" value="LRR_TYP"/>
    <property type="match status" value="2"/>
</dbReference>
<dbReference type="Gramene" id="EFJ38595">
    <property type="protein sequence ID" value="EFJ38595"/>
    <property type="gene ID" value="SELMODRAFT_70033"/>
</dbReference>
<dbReference type="eggNOG" id="KOG4231">
    <property type="taxonomic scope" value="Eukaryota"/>
</dbReference>
<dbReference type="InterPro" id="IPR000225">
    <property type="entry name" value="Armadillo"/>
</dbReference>
<dbReference type="GO" id="GO:0006631">
    <property type="term" value="P:fatty acid metabolic process"/>
    <property type="evidence" value="ECO:0000318"/>
    <property type="project" value="GO_Central"/>
</dbReference>
<dbReference type="InterPro" id="IPR011989">
    <property type="entry name" value="ARM-like"/>
</dbReference>
<dbReference type="Proteomes" id="UP000001514">
    <property type="component" value="Unassembled WGS sequence"/>
</dbReference>
<proteinExistence type="predicted"/>
<feature type="region of interest" description="Disordered" evidence="7">
    <location>
        <begin position="909"/>
        <end position="928"/>
    </location>
</feature>
<dbReference type="SUPFAM" id="SSF52151">
    <property type="entry name" value="FabD/lysophospholipase-like"/>
    <property type="match status" value="1"/>
</dbReference>
<keyword evidence="3 6" id="KW-0378">Hydrolase</keyword>
<dbReference type="Gene3D" id="1.25.10.10">
    <property type="entry name" value="Leucine-rich Repeat Variant"/>
    <property type="match status" value="1"/>
</dbReference>
<evidence type="ECO:0000256" key="6">
    <source>
        <dbReference type="PROSITE-ProRule" id="PRU01161"/>
    </source>
</evidence>
<dbReference type="SMART" id="SM00185">
    <property type="entry name" value="ARM"/>
    <property type="match status" value="3"/>
</dbReference>
<feature type="domain" description="PNPLA" evidence="8">
    <location>
        <begin position="433"/>
        <end position="680"/>
    </location>
</feature>
<dbReference type="InterPro" id="IPR045217">
    <property type="entry name" value="PNPLA8-like"/>
</dbReference>
<dbReference type="GO" id="GO:0004620">
    <property type="term" value="F:phospholipase activity"/>
    <property type="evidence" value="ECO:0000318"/>
    <property type="project" value="GO_Central"/>
</dbReference>
<dbReference type="KEGG" id="smo:SELMODRAFT_70033"/>
<evidence type="ECO:0000313" key="10">
    <source>
        <dbReference type="Proteomes" id="UP000001514"/>
    </source>
</evidence>
<reference evidence="9 10" key="1">
    <citation type="journal article" date="2011" name="Science">
        <title>The Selaginella genome identifies genetic changes associated with the evolution of vascular plants.</title>
        <authorList>
            <person name="Banks J.A."/>
            <person name="Nishiyama T."/>
            <person name="Hasebe M."/>
            <person name="Bowman J.L."/>
            <person name="Gribskov M."/>
            <person name="dePamphilis C."/>
            <person name="Albert V.A."/>
            <person name="Aono N."/>
            <person name="Aoyama T."/>
            <person name="Ambrose B.A."/>
            <person name="Ashton N.W."/>
            <person name="Axtell M.J."/>
            <person name="Barker E."/>
            <person name="Barker M.S."/>
            <person name="Bennetzen J.L."/>
            <person name="Bonawitz N.D."/>
            <person name="Chapple C."/>
            <person name="Cheng C."/>
            <person name="Correa L.G."/>
            <person name="Dacre M."/>
            <person name="DeBarry J."/>
            <person name="Dreyer I."/>
            <person name="Elias M."/>
            <person name="Engstrom E.M."/>
            <person name="Estelle M."/>
            <person name="Feng L."/>
            <person name="Finet C."/>
            <person name="Floyd S.K."/>
            <person name="Frommer W.B."/>
            <person name="Fujita T."/>
            <person name="Gramzow L."/>
            <person name="Gutensohn M."/>
            <person name="Harholt J."/>
            <person name="Hattori M."/>
            <person name="Heyl A."/>
            <person name="Hirai T."/>
            <person name="Hiwatashi Y."/>
            <person name="Ishikawa M."/>
            <person name="Iwata M."/>
            <person name="Karol K.G."/>
            <person name="Koehler B."/>
            <person name="Kolukisaoglu U."/>
            <person name="Kubo M."/>
            <person name="Kurata T."/>
            <person name="Lalonde S."/>
            <person name="Li K."/>
            <person name="Li Y."/>
            <person name="Litt A."/>
            <person name="Lyons E."/>
            <person name="Manning G."/>
            <person name="Maruyama T."/>
            <person name="Michael T.P."/>
            <person name="Mikami K."/>
            <person name="Miyazaki S."/>
            <person name="Morinaga S."/>
            <person name="Murata T."/>
            <person name="Mueller-Roeber B."/>
            <person name="Nelson D.R."/>
            <person name="Obara M."/>
            <person name="Oguri Y."/>
            <person name="Olmstead R.G."/>
            <person name="Onodera N."/>
            <person name="Petersen B.L."/>
            <person name="Pils B."/>
            <person name="Prigge M."/>
            <person name="Rensing S.A."/>
            <person name="Riano-Pachon D.M."/>
            <person name="Roberts A.W."/>
            <person name="Sato Y."/>
            <person name="Scheller H.V."/>
            <person name="Schulz B."/>
            <person name="Schulz C."/>
            <person name="Shakirov E.V."/>
            <person name="Shibagaki N."/>
            <person name="Shinohara N."/>
            <person name="Shippen D.E."/>
            <person name="Soerensen I."/>
            <person name="Sotooka R."/>
            <person name="Sugimoto N."/>
            <person name="Sugita M."/>
            <person name="Sumikawa N."/>
            <person name="Tanurdzic M."/>
            <person name="Theissen G."/>
            <person name="Ulvskov P."/>
            <person name="Wakazuki S."/>
            <person name="Weng J.K."/>
            <person name="Willats W.W."/>
            <person name="Wipf D."/>
            <person name="Wolf P.G."/>
            <person name="Yang L."/>
            <person name="Zimmer A.D."/>
            <person name="Zhu Q."/>
            <person name="Mitros T."/>
            <person name="Hellsten U."/>
            <person name="Loque D."/>
            <person name="Otillar R."/>
            <person name="Salamov A."/>
            <person name="Schmutz J."/>
            <person name="Shapiro H."/>
            <person name="Lindquist E."/>
            <person name="Lucas S."/>
            <person name="Rokhsar D."/>
            <person name="Grigoriev I.V."/>
        </authorList>
    </citation>
    <scope>NUCLEOTIDE SEQUENCE [LARGE SCALE GENOMIC DNA]</scope>
</reference>
<dbReference type="InterPro" id="IPR032675">
    <property type="entry name" value="LRR_dom_sf"/>
</dbReference>